<dbReference type="PANTHER" id="PTHR43441">
    <property type="entry name" value="RIBOSOMAL-PROTEIN-SERINE ACETYLTRANSFERASE"/>
    <property type="match status" value="1"/>
</dbReference>
<dbReference type="GO" id="GO:1990189">
    <property type="term" value="F:protein N-terminal-serine acetyltransferase activity"/>
    <property type="evidence" value="ECO:0007669"/>
    <property type="project" value="TreeGrafter"/>
</dbReference>
<dbReference type="SUPFAM" id="SSF55729">
    <property type="entry name" value="Acyl-CoA N-acyltransferases (Nat)"/>
    <property type="match status" value="1"/>
</dbReference>
<dbReference type="GO" id="GO:0005737">
    <property type="term" value="C:cytoplasm"/>
    <property type="evidence" value="ECO:0007669"/>
    <property type="project" value="TreeGrafter"/>
</dbReference>
<feature type="domain" description="N-acetyltransferase" evidence="1">
    <location>
        <begin position="21"/>
        <end position="177"/>
    </location>
</feature>
<organism evidence="2 3">
    <name type="scientific">Brevibacillus fluminis</name>
    <dbReference type="NCBI Taxonomy" id="511487"/>
    <lineage>
        <taxon>Bacteria</taxon>
        <taxon>Bacillati</taxon>
        <taxon>Bacillota</taxon>
        <taxon>Bacilli</taxon>
        <taxon>Bacillales</taxon>
        <taxon>Paenibacillaceae</taxon>
        <taxon>Brevibacillus</taxon>
    </lineage>
</organism>
<keyword evidence="3" id="KW-1185">Reference proteome</keyword>
<dbReference type="RefSeq" id="WP_122919304.1">
    <property type="nucleotide sequence ID" value="NZ_RHHQ01000013.1"/>
</dbReference>
<dbReference type="Gene3D" id="3.40.630.30">
    <property type="match status" value="1"/>
</dbReference>
<gene>
    <name evidence="2" type="ORF">EDM56_17995</name>
</gene>
<evidence type="ECO:0000259" key="1">
    <source>
        <dbReference type="PROSITE" id="PS51186"/>
    </source>
</evidence>
<dbReference type="AlphaFoldDB" id="A0A3M8DCU3"/>
<dbReference type="PROSITE" id="PS51186">
    <property type="entry name" value="GNAT"/>
    <property type="match status" value="1"/>
</dbReference>
<dbReference type="InterPro" id="IPR016181">
    <property type="entry name" value="Acyl_CoA_acyltransferase"/>
</dbReference>
<dbReference type="InterPro" id="IPR000182">
    <property type="entry name" value="GNAT_dom"/>
</dbReference>
<dbReference type="Pfam" id="PF13302">
    <property type="entry name" value="Acetyltransf_3"/>
    <property type="match status" value="1"/>
</dbReference>
<evidence type="ECO:0000313" key="3">
    <source>
        <dbReference type="Proteomes" id="UP000271031"/>
    </source>
</evidence>
<evidence type="ECO:0000313" key="2">
    <source>
        <dbReference type="EMBL" id="RNB85892.1"/>
    </source>
</evidence>
<comment type="caution">
    <text evidence="2">The sequence shown here is derived from an EMBL/GenBank/DDBJ whole genome shotgun (WGS) entry which is preliminary data.</text>
</comment>
<sequence length="188" mass="21966">MREIPLFEHACLKPLLVEDAVEMFTAIDSNRIHLREWLPWVNDTKAVEDTVEFITLMLEQKARNQGIHFGIWYKGRLAGTLGVHRIDWHNGKTTMGYWLAESFQGKGLMTSAVIAYMREYIFGVWQLNKLEIHAATENTRSRAIPERLGFHQDGILRQNEYLNGRYVDHVVYSLVAEEWQQNYAKNLD</sequence>
<dbReference type="Proteomes" id="UP000271031">
    <property type="component" value="Unassembled WGS sequence"/>
</dbReference>
<name>A0A3M8DCU3_9BACL</name>
<dbReference type="OrthoDB" id="9784707at2"/>
<dbReference type="PANTHER" id="PTHR43441:SF12">
    <property type="entry name" value="RIBOSOMAL N-ACETYLTRANSFERASE YDAF-RELATED"/>
    <property type="match status" value="1"/>
</dbReference>
<protein>
    <submittedName>
        <fullName evidence="2">N-acetyltransferase</fullName>
    </submittedName>
</protein>
<accession>A0A3M8DCU3</accession>
<dbReference type="EMBL" id="RHHQ01000013">
    <property type="protein sequence ID" value="RNB85892.1"/>
    <property type="molecule type" value="Genomic_DNA"/>
</dbReference>
<keyword evidence="2" id="KW-0808">Transferase</keyword>
<dbReference type="GO" id="GO:0008999">
    <property type="term" value="F:protein-N-terminal-alanine acetyltransferase activity"/>
    <property type="evidence" value="ECO:0007669"/>
    <property type="project" value="TreeGrafter"/>
</dbReference>
<dbReference type="InterPro" id="IPR051908">
    <property type="entry name" value="Ribosomal_N-acetyltransferase"/>
</dbReference>
<reference evidence="2 3" key="1">
    <citation type="submission" date="2018-10" db="EMBL/GenBank/DDBJ databases">
        <title>Phylogenomics of Brevibacillus.</title>
        <authorList>
            <person name="Dunlap C."/>
        </authorList>
    </citation>
    <scope>NUCLEOTIDE SEQUENCE [LARGE SCALE GENOMIC DNA]</scope>
    <source>
        <strain evidence="2 3">JCM 15716</strain>
    </source>
</reference>
<proteinExistence type="predicted"/>